<comment type="caution">
    <text evidence="1">The sequence shown here is derived from an EMBL/GenBank/DDBJ whole genome shotgun (WGS) entry which is preliminary data.</text>
</comment>
<dbReference type="Proteomes" id="UP001303046">
    <property type="component" value="Unassembled WGS sequence"/>
</dbReference>
<proteinExistence type="predicted"/>
<sequence length="321" mass="36724">MFLSRECLSLVTSMKVEAMSMNLDDNTLTGHRKDAVTIRISRRIKTPYLSCFITHFDLQFLDLEDGGCFVAREVMEDKHKVVKVGANYSQETRYSAALRVFVQFTKWIKTEGLHITMSPTDAEIKRMHAIVPIGRKFSCNTFGIETKNPPLVKFFLQHLCPGCSLVINEYTQLEDDGYVVDHDFFDSEVAKYAPSMNIHGMTEITDEQLLLLQADTLFVAGPSITPHAINRIIWQWFEGKRKISQMFFDAIKDHAEETILMGFDSADFLNPDLLLDIVTEIAQWRVREASRPWVGLRNKDGLVIMVKIGRHSCNLVNLELN</sequence>
<keyword evidence="2" id="KW-1185">Reference proteome</keyword>
<evidence type="ECO:0000313" key="2">
    <source>
        <dbReference type="Proteomes" id="UP001303046"/>
    </source>
</evidence>
<gene>
    <name evidence="1" type="primary">Necator_chrIV.g17241</name>
    <name evidence="1" type="ORF">RB195_003943</name>
</gene>
<organism evidence="1 2">
    <name type="scientific">Necator americanus</name>
    <name type="common">Human hookworm</name>
    <dbReference type="NCBI Taxonomy" id="51031"/>
    <lineage>
        <taxon>Eukaryota</taxon>
        <taxon>Metazoa</taxon>
        <taxon>Ecdysozoa</taxon>
        <taxon>Nematoda</taxon>
        <taxon>Chromadorea</taxon>
        <taxon>Rhabditida</taxon>
        <taxon>Rhabditina</taxon>
        <taxon>Rhabditomorpha</taxon>
        <taxon>Strongyloidea</taxon>
        <taxon>Ancylostomatidae</taxon>
        <taxon>Bunostominae</taxon>
        <taxon>Necator</taxon>
    </lineage>
</organism>
<name>A0ABR1DR08_NECAM</name>
<dbReference type="EMBL" id="JAVFWL010000004">
    <property type="protein sequence ID" value="KAK6752848.1"/>
    <property type="molecule type" value="Genomic_DNA"/>
</dbReference>
<evidence type="ECO:0000313" key="1">
    <source>
        <dbReference type="EMBL" id="KAK6752848.1"/>
    </source>
</evidence>
<reference evidence="1 2" key="1">
    <citation type="submission" date="2023-08" db="EMBL/GenBank/DDBJ databases">
        <title>A Necator americanus chromosomal reference genome.</title>
        <authorList>
            <person name="Ilik V."/>
            <person name="Petrzelkova K.J."/>
            <person name="Pardy F."/>
            <person name="Fuh T."/>
            <person name="Niatou-Singa F.S."/>
            <person name="Gouil Q."/>
            <person name="Baker L."/>
            <person name="Ritchie M.E."/>
            <person name="Jex A.R."/>
            <person name="Gazzola D."/>
            <person name="Li H."/>
            <person name="Toshio Fujiwara R."/>
            <person name="Zhan B."/>
            <person name="Aroian R.V."/>
            <person name="Pafco B."/>
            <person name="Schwarz E.M."/>
        </authorList>
    </citation>
    <scope>NUCLEOTIDE SEQUENCE [LARGE SCALE GENOMIC DNA]</scope>
    <source>
        <strain evidence="1 2">Aroian</strain>
        <tissue evidence="1">Whole animal</tissue>
    </source>
</reference>
<protein>
    <submittedName>
        <fullName evidence="1">Uncharacterized protein</fullName>
    </submittedName>
</protein>
<accession>A0ABR1DR08</accession>